<dbReference type="GO" id="GO:0005811">
    <property type="term" value="C:lipid droplet"/>
    <property type="evidence" value="ECO:0007669"/>
    <property type="project" value="TreeGrafter"/>
</dbReference>
<dbReference type="GO" id="GO:0045547">
    <property type="term" value="F:ditrans,polycis-polyprenyl diphosphate synthase [(2E,6E)-farnesyl diphosphate specific] activity"/>
    <property type="evidence" value="ECO:0007669"/>
    <property type="project" value="TreeGrafter"/>
</dbReference>
<dbReference type="GO" id="GO:0005783">
    <property type="term" value="C:endoplasmic reticulum"/>
    <property type="evidence" value="ECO:0007669"/>
    <property type="project" value="TreeGrafter"/>
</dbReference>
<organism evidence="3 4">
    <name type="scientific">Geotrichum candidum</name>
    <name type="common">Oospora lactis</name>
    <name type="synonym">Dipodascus geotrichum</name>
    <dbReference type="NCBI Taxonomy" id="1173061"/>
    <lineage>
        <taxon>Eukaryota</taxon>
        <taxon>Fungi</taxon>
        <taxon>Dikarya</taxon>
        <taxon>Ascomycota</taxon>
        <taxon>Saccharomycotina</taxon>
        <taxon>Dipodascomycetes</taxon>
        <taxon>Dipodascales</taxon>
        <taxon>Dipodascaceae</taxon>
        <taxon>Geotrichum</taxon>
    </lineage>
</organism>
<reference evidence="3" key="2">
    <citation type="submission" date="2020-01" db="EMBL/GenBank/DDBJ databases">
        <authorList>
            <person name="Perkins V."/>
            <person name="Lessard M.-H."/>
            <person name="Dugat-Bony E."/>
            <person name="Frenette M."/>
            <person name="Labrie S."/>
        </authorList>
    </citation>
    <scope>NUCLEOTIDE SEQUENCE</scope>
    <source>
        <strain evidence="3">LMA-70</strain>
    </source>
</reference>
<dbReference type="Pfam" id="PF01255">
    <property type="entry name" value="Prenyltransf"/>
    <property type="match status" value="1"/>
</dbReference>
<dbReference type="PANTHER" id="PTHR10291">
    <property type="entry name" value="DEHYDRODOLICHYL DIPHOSPHATE SYNTHASE FAMILY MEMBER"/>
    <property type="match status" value="1"/>
</dbReference>
<dbReference type="GO" id="GO:0016094">
    <property type="term" value="P:polyprenol biosynthetic process"/>
    <property type="evidence" value="ECO:0007669"/>
    <property type="project" value="TreeGrafter"/>
</dbReference>
<dbReference type="PANTHER" id="PTHR10291:SF43">
    <property type="entry name" value="DEHYDRODOLICHYL DIPHOSPHATE SYNTHASE COMPLEX SUBUNIT DHDDS"/>
    <property type="match status" value="1"/>
</dbReference>
<dbReference type="GO" id="GO:0016020">
    <property type="term" value="C:membrane"/>
    <property type="evidence" value="ECO:0007669"/>
    <property type="project" value="TreeGrafter"/>
</dbReference>
<evidence type="ECO:0008006" key="5">
    <source>
        <dbReference type="Google" id="ProtNLM"/>
    </source>
</evidence>
<dbReference type="InterPro" id="IPR036424">
    <property type="entry name" value="UPP_synth-like_sf"/>
</dbReference>
<evidence type="ECO:0000313" key="3">
    <source>
        <dbReference type="EMBL" id="KAF5095860.1"/>
    </source>
</evidence>
<protein>
    <recommendedName>
        <fullName evidence="5">Alkyl transferase</fullName>
    </recommendedName>
</protein>
<evidence type="ECO:0000256" key="2">
    <source>
        <dbReference type="ARBA" id="ARBA00022679"/>
    </source>
</evidence>
<comment type="caution">
    <text evidence="3">The sequence shown here is derived from an EMBL/GenBank/DDBJ whole genome shotgun (WGS) entry which is preliminary data.</text>
</comment>
<reference evidence="3" key="1">
    <citation type="journal article" date="2020" name="Front. Microbiol.">
        <title>Phenotypic and Genetic Characterization of the Cheese Ripening Yeast Geotrichum candidum.</title>
        <authorList>
            <person name="Perkins V."/>
            <person name="Vignola S."/>
            <person name="Lessard M.H."/>
            <person name="Plante P.L."/>
            <person name="Corbeil J."/>
            <person name="Dugat-Bony E."/>
            <person name="Frenette M."/>
            <person name="Labrie S."/>
        </authorList>
    </citation>
    <scope>NUCLEOTIDE SEQUENCE</scope>
    <source>
        <strain evidence="3">LMA-70</strain>
    </source>
</reference>
<evidence type="ECO:0000256" key="1">
    <source>
        <dbReference type="ARBA" id="ARBA00005432"/>
    </source>
</evidence>
<dbReference type="GO" id="GO:1904423">
    <property type="term" value="C:dehydrodolichyl diphosphate synthase complex"/>
    <property type="evidence" value="ECO:0007669"/>
    <property type="project" value="TreeGrafter"/>
</dbReference>
<evidence type="ECO:0000313" key="4">
    <source>
        <dbReference type="Proteomes" id="UP000750522"/>
    </source>
</evidence>
<sequence length="125" mass="14603">MIRVAKRVESRELSVDEIDQKVLESEMYVGGHNPRLGMIVRTSGVTRFSDFMVWQSCEEAQVEFTETLWPAFNKWEMVKLLLKWGFYETKRLKEEEIMQTKRHVLEKRPPVISVTEVDRAAAAAV</sequence>
<dbReference type="InterPro" id="IPR001441">
    <property type="entry name" value="UPP_synth-like"/>
</dbReference>
<keyword evidence="2" id="KW-0808">Transferase</keyword>
<dbReference type="AlphaFoldDB" id="A0A9P5KSA2"/>
<proteinExistence type="inferred from homology"/>
<dbReference type="Gene3D" id="3.40.1180.10">
    <property type="entry name" value="Decaprenyl diphosphate synthase-like"/>
    <property type="match status" value="1"/>
</dbReference>
<dbReference type="Proteomes" id="UP000750522">
    <property type="component" value="Unassembled WGS sequence"/>
</dbReference>
<name>A0A9P5KSA2_GEOCN</name>
<dbReference type="EMBL" id="QQZK01000133">
    <property type="protein sequence ID" value="KAF5095860.1"/>
    <property type="molecule type" value="Genomic_DNA"/>
</dbReference>
<dbReference type="SUPFAM" id="SSF64005">
    <property type="entry name" value="Undecaprenyl diphosphate synthase"/>
    <property type="match status" value="1"/>
</dbReference>
<gene>
    <name evidence="3" type="ORF">DV451_004487</name>
</gene>
<accession>A0A9P5KSA2</accession>
<comment type="similarity">
    <text evidence="1">Belongs to the UPP synthase family.</text>
</comment>